<dbReference type="InterPro" id="IPR036291">
    <property type="entry name" value="NAD(P)-bd_dom_sf"/>
</dbReference>
<dbReference type="Pfam" id="PF02423">
    <property type="entry name" value="OCD_Mu_crystall"/>
    <property type="match status" value="1"/>
</dbReference>
<name>A0ABW4FME2_9PSEU</name>
<dbReference type="PANTHER" id="PTHR13812:SF19">
    <property type="entry name" value="KETIMINE REDUCTASE MU-CRYSTALLIN"/>
    <property type="match status" value="1"/>
</dbReference>
<dbReference type="Gene3D" id="3.40.50.720">
    <property type="entry name" value="NAD(P)-binding Rossmann-like Domain"/>
    <property type="match status" value="1"/>
</dbReference>
<gene>
    <name evidence="1" type="ORF">ACFSCY_19080</name>
</gene>
<dbReference type="RefSeq" id="WP_343978661.1">
    <property type="nucleotide sequence ID" value="NZ_BAAAJG010000010.1"/>
</dbReference>
<evidence type="ECO:0000313" key="1">
    <source>
        <dbReference type="EMBL" id="MFD1531542.1"/>
    </source>
</evidence>
<reference evidence="2" key="1">
    <citation type="journal article" date="2019" name="Int. J. Syst. Evol. Microbiol.">
        <title>The Global Catalogue of Microorganisms (GCM) 10K type strain sequencing project: providing services to taxonomists for standard genome sequencing and annotation.</title>
        <authorList>
            <consortium name="The Broad Institute Genomics Platform"/>
            <consortium name="The Broad Institute Genome Sequencing Center for Infectious Disease"/>
            <person name="Wu L."/>
            <person name="Ma J."/>
        </authorList>
    </citation>
    <scope>NUCLEOTIDE SEQUENCE [LARGE SCALE GENOMIC DNA]</scope>
    <source>
        <strain evidence="2">JCM 12165</strain>
    </source>
</reference>
<comment type="caution">
    <text evidence="1">The sequence shown here is derived from an EMBL/GenBank/DDBJ whole genome shotgun (WGS) entry which is preliminary data.</text>
</comment>
<dbReference type="Proteomes" id="UP001597145">
    <property type="component" value="Unassembled WGS sequence"/>
</dbReference>
<proteinExistence type="predicted"/>
<evidence type="ECO:0000313" key="2">
    <source>
        <dbReference type="Proteomes" id="UP001597145"/>
    </source>
</evidence>
<organism evidence="1 2">
    <name type="scientific">Pseudonocardia aurantiaca</name>
    <dbReference type="NCBI Taxonomy" id="75290"/>
    <lineage>
        <taxon>Bacteria</taxon>
        <taxon>Bacillati</taxon>
        <taxon>Actinomycetota</taxon>
        <taxon>Actinomycetes</taxon>
        <taxon>Pseudonocardiales</taxon>
        <taxon>Pseudonocardiaceae</taxon>
        <taxon>Pseudonocardia</taxon>
    </lineage>
</organism>
<dbReference type="PANTHER" id="PTHR13812">
    <property type="entry name" value="KETIMINE REDUCTASE MU-CRYSTALLIN"/>
    <property type="match status" value="1"/>
</dbReference>
<keyword evidence="2" id="KW-1185">Reference proteome</keyword>
<dbReference type="Gene3D" id="3.30.1780.10">
    <property type="entry name" value="ornithine cyclodeaminase, domain 1"/>
    <property type="match status" value="1"/>
</dbReference>
<dbReference type="InterPro" id="IPR023401">
    <property type="entry name" value="ODC_N"/>
</dbReference>
<protein>
    <submittedName>
        <fullName evidence="1">Ornithine cyclodeaminase family protein</fullName>
    </submittedName>
</protein>
<accession>A0ABW4FME2</accession>
<sequence>MRLLTNADVAAVLDMSGAIAALRTGYADLACGDAAYVPRIDLYAPTGRDDDYYQWGSMSGASRSYGVVAVRLKSDVVSWPGGRTQEKYCIRPGTYSGIVLLYAITDGEPLALLQDGYLQHMRVGAAAAIGADLMARPEAETLGLLGSGGMARTYLEGIAQVRTLRSVLVHSPTRANRERFAATAREDLGLDVRAVDSPEEAVRGAGIVATATDSMSPTFDPEWLSPGTHVTCVTRRELSPGLLARADRVLQLGVNTVPSGTPVPGMQWAAGGIAAYVSGQPHERARIPASGSRETGVFPTLTDVHRGRMQARAGADEVTLFVTTGTQGLQFAAVGGHVWRQARDRDLGTPFPTEWFLQDIRD</sequence>
<dbReference type="EMBL" id="JBHUCP010000012">
    <property type="protein sequence ID" value="MFD1531542.1"/>
    <property type="molecule type" value="Genomic_DNA"/>
</dbReference>
<dbReference type="SUPFAM" id="SSF51735">
    <property type="entry name" value="NAD(P)-binding Rossmann-fold domains"/>
    <property type="match status" value="1"/>
</dbReference>
<dbReference type="InterPro" id="IPR003462">
    <property type="entry name" value="ODC_Mu_crystall"/>
</dbReference>